<comment type="caution">
    <text evidence="2">The sequence shown here is derived from an EMBL/GenBank/DDBJ whole genome shotgun (WGS) entry which is preliminary data.</text>
</comment>
<evidence type="ECO:0000256" key="1">
    <source>
        <dbReference type="SAM" id="SignalP"/>
    </source>
</evidence>
<accession>A0A5D0CRA1</accession>
<evidence type="ECO:0000313" key="3">
    <source>
        <dbReference type="Proteomes" id="UP000325218"/>
    </source>
</evidence>
<dbReference type="InterPro" id="IPR036278">
    <property type="entry name" value="Sialidase_sf"/>
</dbReference>
<evidence type="ECO:0000313" key="2">
    <source>
        <dbReference type="EMBL" id="TYA11854.1"/>
    </source>
</evidence>
<feature type="signal peptide" evidence="1">
    <location>
        <begin position="1"/>
        <end position="25"/>
    </location>
</feature>
<gene>
    <name evidence="2" type="ORF">FRY98_13960</name>
</gene>
<feature type="chain" id="PRO_5022754639" description="Exo-alpha-sialidase" evidence="1">
    <location>
        <begin position="26"/>
        <end position="368"/>
    </location>
</feature>
<keyword evidence="3" id="KW-1185">Reference proteome</keyword>
<protein>
    <recommendedName>
        <fullName evidence="4">Exo-alpha-sialidase</fullName>
    </recommendedName>
</protein>
<reference evidence="2 3" key="1">
    <citation type="submission" date="2019-08" db="EMBL/GenBank/DDBJ databases">
        <title>Genome sequencing of Paenibacillus faecis DSM 23593(T).</title>
        <authorList>
            <person name="Kook J.-K."/>
            <person name="Park S.-N."/>
            <person name="Lim Y.K."/>
        </authorList>
    </citation>
    <scope>NUCLEOTIDE SEQUENCE [LARGE SCALE GENOMIC DNA]</scope>
    <source>
        <strain evidence="2 3">DSM 23593</strain>
    </source>
</reference>
<dbReference type="Proteomes" id="UP000325218">
    <property type="component" value="Unassembled WGS sequence"/>
</dbReference>
<sequence length="368" mass="40288">MKKFSLILFSLFLVINTNFISQASADTPYPAIMFGGSNSNNGINKSGNIKGNFEKLVFPSRMYSYNYVYSGSTFSGADTYMTAYIHDESKSSVNYAGKVLKSTDGVNYREVAGNADPLVAIASDYNGTIVAAGGMVYPGTDRYYSVIMTSKDNGETFTTTHSSNLDVTDINQKPTIFGGSITKVYYLNNTFFTIGNAGTNLYMLKSEDGVNWQQVGTPKYGFISGHNVIPVGMEYSNGKYVIALTDGRDGHSWEWVATSSDAVNWKSIKIPVSTIYDSFTSLVLVNDEFVLYGNKWYGSGGFIMKSIDGETWSSQQSTNIKADNVVYDSSSNLCVGSYANNLLYSLDGLTWTTLKSTSESIRTLSLNN</sequence>
<dbReference type="EMBL" id="VSDO01000003">
    <property type="protein sequence ID" value="TYA11854.1"/>
    <property type="molecule type" value="Genomic_DNA"/>
</dbReference>
<keyword evidence="1" id="KW-0732">Signal</keyword>
<dbReference type="OrthoDB" id="2510810at2"/>
<organism evidence="2 3">
    <name type="scientific">Paenibacillus faecis</name>
    <dbReference type="NCBI Taxonomy" id="862114"/>
    <lineage>
        <taxon>Bacteria</taxon>
        <taxon>Bacillati</taxon>
        <taxon>Bacillota</taxon>
        <taxon>Bacilli</taxon>
        <taxon>Bacillales</taxon>
        <taxon>Paenibacillaceae</taxon>
        <taxon>Paenibacillus</taxon>
    </lineage>
</organism>
<dbReference type="RefSeq" id="WP_148452878.1">
    <property type="nucleotide sequence ID" value="NZ_VSDO01000003.1"/>
</dbReference>
<dbReference type="AlphaFoldDB" id="A0A5D0CRA1"/>
<evidence type="ECO:0008006" key="4">
    <source>
        <dbReference type="Google" id="ProtNLM"/>
    </source>
</evidence>
<name>A0A5D0CRA1_9BACL</name>
<proteinExistence type="predicted"/>
<dbReference type="SUPFAM" id="SSF50939">
    <property type="entry name" value="Sialidases"/>
    <property type="match status" value="1"/>
</dbReference>